<dbReference type="PANTHER" id="PTHR46313:SF3">
    <property type="entry name" value="PROLYCOPENE ISOMERASE, CHLOROPLASTIC"/>
    <property type="match status" value="1"/>
</dbReference>
<gene>
    <name evidence="1" type="ORF">CARN1_0155</name>
</gene>
<evidence type="ECO:0000313" key="1">
    <source>
        <dbReference type="EMBL" id="CBH74980.1"/>
    </source>
</evidence>
<dbReference type="GO" id="GO:0016116">
    <property type="term" value="P:carotenoid metabolic process"/>
    <property type="evidence" value="ECO:0007669"/>
    <property type="project" value="InterPro"/>
</dbReference>
<dbReference type="Pfam" id="PF13450">
    <property type="entry name" value="NAD_binding_8"/>
    <property type="match status" value="1"/>
</dbReference>
<comment type="caution">
    <text evidence="1">The sequence shown here is derived from an EMBL/GenBank/DDBJ whole genome shotgun (WGS) entry which is preliminary data.</text>
</comment>
<organism evidence="1">
    <name type="scientific">mine drainage metagenome</name>
    <dbReference type="NCBI Taxonomy" id="410659"/>
    <lineage>
        <taxon>unclassified sequences</taxon>
        <taxon>metagenomes</taxon>
        <taxon>ecological metagenomes</taxon>
    </lineage>
</organism>
<sequence length="512" mass="55056">MADSSFDLAVIGGGVAGLTAAALAARSGARVFLAEHHNVPGGCAAFYQRDGYRFDVGATVVNGFGARGIHRRVFEALGARVIATPLELAMMVHLPGLQIARYGDERWRAERIAAFGERYEEFWQRQERIADRVWDFAARLPSLPADLASAVHLARIFRPRDLALLGFQGRSLASLLPRDASPELRAFIDLQLLITAQSPASATDLAFGAAALDIAREGTYHLDGGIATIATALARALRRFGGTIAYRTDVTRIRVERGRFAGIDLADGRTITARYGVAAIPYENVLQLLGRAPEPNARTRQRWSAVTAYVGIEGGVIPDDLPLHHQVLLDDRSPLGEANSIFVSLSAASDRGRARDGGRAITLSTHSDPQRWEDAYRNGSIASLQREYAQRMLAGLERAAGKRIPPAFFELGTPHTFERYTLRYRGLVGGTPQRIESANLRARSHRSGIGGLTLCGDTIFPGQSTVGVTLSAINALRPFGIALPPSSVSASLAAGLPVSEAASSLAFRATMP</sequence>
<reference evidence="1" key="1">
    <citation type="submission" date="2009-10" db="EMBL/GenBank/DDBJ databases">
        <title>Diversity of trophic interactions inside an arsenic-rich microbial ecosystem.</title>
        <authorList>
            <person name="Bertin P.N."/>
            <person name="Heinrich-Salmeron A."/>
            <person name="Pelletier E."/>
            <person name="Goulhen-Chollet F."/>
            <person name="Arsene-Ploetze F."/>
            <person name="Gallien S."/>
            <person name="Calteau A."/>
            <person name="Vallenet D."/>
            <person name="Casiot C."/>
            <person name="Chane-Woon-Ming B."/>
            <person name="Giloteaux L."/>
            <person name="Barakat M."/>
            <person name="Bonnefoy V."/>
            <person name="Bruneel O."/>
            <person name="Chandler M."/>
            <person name="Cleiss J."/>
            <person name="Duran R."/>
            <person name="Elbaz-Poulichet F."/>
            <person name="Fonknechten N."/>
            <person name="Lauga B."/>
            <person name="Mornico D."/>
            <person name="Ortet P."/>
            <person name="Schaeffer C."/>
            <person name="Siguier P."/>
            <person name="Alexander Thil Smith A."/>
            <person name="Van Dorsselaer A."/>
            <person name="Weissenbach J."/>
            <person name="Medigue C."/>
            <person name="Le Paslier D."/>
        </authorList>
    </citation>
    <scope>NUCLEOTIDE SEQUENCE</scope>
</reference>
<dbReference type="AlphaFoldDB" id="E6PEU4"/>
<name>E6PEU4_9ZZZZ</name>
<dbReference type="InterPro" id="IPR036188">
    <property type="entry name" value="FAD/NAD-bd_sf"/>
</dbReference>
<dbReference type="EMBL" id="CABL01000005">
    <property type="protein sequence ID" value="CBH74980.1"/>
    <property type="molecule type" value="Genomic_DNA"/>
</dbReference>
<dbReference type="PANTHER" id="PTHR46313">
    <property type="match status" value="1"/>
</dbReference>
<dbReference type="Gene3D" id="3.50.50.60">
    <property type="entry name" value="FAD/NAD(P)-binding domain"/>
    <property type="match status" value="2"/>
</dbReference>
<proteinExistence type="predicted"/>
<dbReference type="InterPro" id="IPR045892">
    <property type="entry name" value="CrtISO-like"/>
</dbReference>
<protein>
    <submittedName>
        <fullName evidence="1">FAD dependent oxidoreductase</fullName>
    </submittedName>
</protein>
<dbReference type="SUPFAM" id="SSF51905">
    <property type="entry name" value="FAD/NAD(P)-binding domain"/>
    <property type="match status" value="1"/>
</dbReference>
<dbReference type="PRINTS" id="PR00411">
    <property type="entry name" value="PNDRDTASEI"/>
</dbReference>
<accession>E6PEU4</accession>